<evidence type="ECO:0000313" key="3">
    <source>
        <dbReference type="Proteomes" id="UP000249890"/>
    </source>
</evidence>
<dbReference type="PANTHER" id="PTHR43617:SF38">
    <property type="entry name" value="N-ACETYLTRANSFERASE DOMAIN-CONTAINING PROTEIN"/>
    <property type="match status" value="1"/>
</dbReference>
<sequence>MAFAVFARYSHDETLLNFMGKQLSRHFSPNETREVCFNVYGKNRELIQFLKEHGFVTDMEGFQLQYDFSKEMKMPETLPLVEKGFSPEMLSHFIQLFEKAYYDLNLENGWSTDSYQKDPDHFMNSLQDYESEERVRSFWMDDKLIGAYIITGEYIRDFVIHPEYQSRGYGSLMLKNSIHRMSKVMGMDNIFLRVAKSNSGAKRFYERNHFIELSNFAEHTFVAKI</sequence>
<dbReference type="RefSeq" id="WP_087914595.1">
    <property type="nucleotide sequence ID" value="NZ_CP021780.1"/>
</dbReference>
<feature type="domain" description="N-acetyltransferase" evidence="1">
    <location>
        <begin position="80"/>
        <end position="225"/>
    </location>
</feature>
<organism evidence="2 3">
    <name type="scientific">Paenibacillus donghaensis</name>
    <dbReference type="NCBI Taxonomy" id="414771"/>
    <lineage>
        <taxon>Bacteria</taxon>
        <taxon>Bacillati</taxon>
        <taxon>Bacillota</taxon>
        <taxon>Bacilli</taxon>
        <taxon>Bacillales</taxon>
        <taxon>Paenibacillaceae</taxon>
        <taxon>Paenibacillus</taxon>
    </lineage>
</organism>
<dbReference type="AlphaFoldDB" id="A0A2Z2K6S1"/>
<protein>
    <recommendedName>
        <fullName evidence="1">N-acetyltransferase domain-containing protein</fullName>
    </recommendedName>
</protein>
<gene>
    <name evidence="2" type="ORF">B9T62_07070</name>
</gene>
<evidence type="ECO:0000259" key="1">
    <source>
        <dbReference type="PROSITE" id="PS51186"/>
    </source>
</evidence>
<dbReference type="PANTHER" id="PTHR43617">
    <property type="entry name" value="L-AMINO ACID N-ACETYLTRANSFERASE"/>
    <property type="match status" value="1"/>
</dbReference>
<accession>A0A2Z2K6S1</accession>
<reference evidence="2 3" key="1">
    <citation type="submission" date="2017-06" db="EMBL/GenBank/DDBJ databases">
        <title>Complete genome sequence of Paenibacillus donghaensis KCTC 13049T isolated from East Sea sediment, South Korea.</title>
        <authorList>
            <person name="Jung B.K."/>
            <person name="Hong S.-J."/>
            <person name="Shin J.-H."/>
        </authorList>
    </citation>
    <scope>NUCLEOTIDE SEQUENCE [LARGE SCALE GENOMIC DNA]</scope>
    <source>
        <strain evidence="2 3">KCTC 13049</strain>
    </source>
</reference>
<dbReference type="InterPro" id="IPR016181">
    <property type="entry name" value="Acyl_CoA_acyltransferase"/>
</dbReference>
<dbReference type="Gene3D" id="3.40.630.30">
    <property type="match status" value="1"/>
</dbReference>
<dbReference type="InterPro" id="IPR050276">
    <property type="entry name" value="MshD_Acetyltransferase"/>
</dbReference>
<dbReference type="OrthoDB" id="9775804at2"/>
<dbReference type="InterPro" id="IPR000182">
    <property type="entry name" value="GNAT_dom"/>
</dbReference>
<dbReference type="KEGG" id="pdh:B9T62_07070"/>
<dbReference type="CDD" id="cd04301">
    <property type="entry name" value="NAT_SF"/>
    <property type="match status" value="1"/>
</dbReference>
<dbReference type="SUPFAM" id="SSF55729">
    <property type="entry name" value="Acyl-CoA N-acyltransferases (Nat)"/>
    <property type="match status" value="1"/>
</dbReference>
<dbReference type="Proteomes" id="UP000249890">
    <property type="component" value="Chromosome"/>
</dbReference>
<dbReference type="EMBL" id="CP021780">
    <property type="protein sequence ID" value="ASA20577.1"/>
    <property type="molecule type" value="Genomic_DNA"/>
</dbReference>
<dbReference type="PROSITE" id="PS51186">
    <property type="entry name" value="GNAT"/>
    <property type="match status" value="1"/>
</dbReference>
<evidence type="ECO:0000313" key="2">
    <source>
        <dbReference type="EMBL" id="ASA20577.1"/>
    </source>
</evidence>
<dbReference type="Pfam" id="PF00583">
    <property type="entry name" value="Acetyltransf_1"/>
    <property type="match status" value="1"/>
</dbReference>
<keyword evidence="3" id="KW-1185">Reference proteome</keyword>
<dbReference type="GO" id="GO:0016747">
    <property type="term" value="F:acyltransferase activity, transferring groups other than amino-acyl groups"/>
    <property type="evidence" value="ECO:0007669"/>
    <property type="project" value="InterPro"/>
</dbReference>
<name>A0A2Z2K6S1_9BACL</name>
<proteinExistence type="predicted"/>